<evidence type="ECO:0000313" key="1">
    <source>
        <dbReference type="EMBL" id="WWC91773.1"/>
    </source>
</evidence>
<dbReference type="EMBL" id="CP144106">
    <property type="protein sequence ID" value="WWC91773.1"/>
    <property type="molecule type" value="Genomic_DNA"/>
</dbReference>
<accession>A0AAX4K3V9</accession>
<dbReference type="GeneID" id="91097389"/>
<dbReference type="AlphaFoldDB" id="A0AAX4K3V9"/>
<dbReference type="RefSeq" id="XP_066078535.1">
    <property type="nucleotide sequence ID" value="XM_066222438.1"/>
</dbReference>
<name>A0AAX4K3V9_9TREE</name>
<organism evidence="1 2">
    <name type="scientific">Kwoniella dendrophila CBS 6074</name>
    <dbReference type="NCBI Taxonomy" id="1295534"/>
    <lineage>
        <taxon>Eukaryota</taxon>
        <taxon>Fungi</taxon>
        <taxon>Dikarya</taxon>
        <taxon>Basidiomycota</taxon>
        <taxon>Agaricomycotina</taxon>
        <taxon>Tremellomycetes</taxon>
        <taxon>Tremellales</taxon>
        <taxon>Cryptococcaceae</taxon>
        <taxon>Kwoniella</taxon>
    </lineage>
</organism>
<proteinExistence type="predicted"/>
<keyword evidence="2" id="KW-1185">Reference proteome</keyword>
<sequence>MFSSSSAETGPNLSQILNSGDVELSNLVQPLRKTVTFANTQDHELDRIIFNQNGNDSDTDFRNSLNVSQLGSRIVDGSNPILTIPTLHGEWSLQNGAYHQNTTRTRIADKTSDSNSSRYKYITNPENAELHTRNEYRNKLVEWKHIISNHESILKKERKKTGIPRYVSKIQKSPFGYLTRTFDFADKHLDNFLDKRTEYDDIENTEFSESDLQLSKTELENTMNYLYSNSMTSVVTNTSKMVQQFQNSQRDLYGNNDNYTKITNELWDKTMTEALKKHFDDTLDNHISKMSSKLPIDEDDKHRLRKQREKLKDIDNGLQNGKITVQGVKDSIRCTWRSESTVPEGIPGIKKPKVRKPDDTKRIIAETCWTWKDGDVKFDGNVESDDDVDSTGEI</sequence>
<gene>
    <name evidence="1" type="ORF">L201_006720</name>
</gene>
<evidence type="ECO:0000313" key="2">
    <source>
        <dbReference type="Proteomes" id="UP001355207"/>
    </source>
</evidence>
<protein>
    <submittedName>
        <fullName evidence="1">Uncharacterized protein</fullName>
    </submittedName>
</protein>
<reference evidence="1 2" key="1">
    <citation type="submission" date="2024-01" db="EMBL/GenBank/DDBJ databases">
        <title>Comparative genomics of Cryptococcus and Kwoniella reveals pathogenesis evolution and contrasting modes of karyotype evolution via chromosome fusion or intercentromeric recombination.</title>
        <authorList>
            <person name="Coelho M.A."/>
            <person name="David-Palma M."/>
            <person name="Shea T."/>
            <person name="Bowers K."/>
            <person name="McGinley-Smith S."/>
            <person name="Mohammad A.W."/>
            <person name="Gnirke A."/>
            <person name="Yurkov A.M."/>
            <person name="Nowrousian M."/>
            <person name="Sun S."/>
            <person name="Cuomo C.A."/>
            <person name="Heitman J."/>
        </authorList>
    </citation>
    <scope>NUCLEOTIDE SEQUENCE [LARGE SCALE GENOMIC DNA]</scope>
    <source>
        <strain evidence="1 2">CBS 6074</strain>
    </source>
</reference>
<dbReference type="Proteomes" id="UP001355207">
    <property type="component" value="Chromosome 9"/>
</dbReference>